<protein>
    <recommendedName>
        <fullName evidence="2 5">Formate dehydrogenase</fullName>
        <shortName evidence="5">FDH</shortName>
        <ecNumber evidence="2 5">1.17.1.9</ecNumber>
    </recommendedName>
    <alternativeName>
        <fullName evidence="5">NAD-dependent formate dehydrogenase</fullName>
    </alternativeName>
</protein>
<dbReference type="Pfam" id="PF00389">
    <property type="entry name" value="2-Hacid_dh"/>
    <property type="match status" value="1"/>
</dbReference>
<dbReference type="GO" id="GO:0042183">
    <property type="term" value="P:formate catabolic process"/>
    <property type="evidence" value="ECO:0007669"/>
    <property type="project" value="UniProtKB-UniRule"/>
</dbReference>
<feature type="binding site" evidence="5">
    <location>
        <begin position="340"/>
        <end position="343"/>
    </location>
    <ligand>
        <name>NAD(+)</name>
        <dbReference type="ChEBI" id="CHEBI:57540"/>
    </ligand>
</feature>
<evidence type="ECO:0000259" key="7">
    <source>
        <dbReference type="Pfam" id="PF02826"/>
    </source>
</evidence>
<feature type="site" description="Important for catalytic activity" evidence="5">
    <location>
        <position position="340"/>
    </location>
</feature>
<reference evidence="8" key="1">
    <citation type="submission" date="2017-11" db="EMBL/GenBank/DDBJ databases">
        <title>The sensing device of the deep-sea amphipod.</title>
        <authorList>
            <person name="Kobayashi H."/>
            <person name="Nagahama T."/>
            <person name="Arai W."/>
            <person name="Sasagawa Y."/>
            <person name="Umeda M."/>
            <person name="Hayashi T."/>
            <person name="Nikaido I."/>
            <person name="Watanabe H."/>
            <person name="Oguri K."/>
            <person name="Kitazato H."/>
            <person name="Fujioka K."/>
            <person name="Kido Y."/>
            <person name="Takami H."/>
        </authorList>
    </citation>
    <scope>NUCLEOTIDE SEQUENCE</scope>
    <source>
        <tissue evidence="8">Whole body</tissue>
    </source>
</reference>
<dbReference type="CDD" id="cd05302">
    <property type="entry name" value="FDH"/>
    <property type="match status" value="1"/>
</dbReference>
<feature type="binding site" evidence="5">
    <location>
        <position position="229"/>
    </location>
    <ligand>
        <name>NAD(+)</name>
        <dbReference type="ChEBI" id="CHEBI:57540"/>
    </ligand>
</feature>
<dbReference type="GO" id="GO:0016616">
    <property type="term" value="F:oxidoreductase activity, acting on the CH-OH group of donors, NAD or NADP as acceptor"/>
    <property type="evidence" value="ECO:0007669"/>
    <property type="project" value="InterPro"/>
</dbReference>
<keyword evidence="3 5" id="KW-0560">Oxidoreductase</keyword>
<dbReference type="InterPro" id="IPR036291">
    <property type="entry name" value="NAD(P)-bd_dom_sf"/>
</dbReference>
<dbReference type="InterPro" id="IPR029753">
    <property type="entry name" value="D-isomer_DH_CS"/>
</dbReference>
<keyword evidence="5" id="KW-0963">Cytoplasm</keyword>
<dbReference type="EC" id="1.17.1.9" evidence="2 5"/>
<proteinExistence type="evidence at transcript level"/>
<comment type="catalytic activity">
    <reaction evidence="1 5">
        <text>formate + NAD(+) = CO2 + NADH</text>
        <dbReference type="Rhea" id="RHEA:15985"/>
        <dbReference type="ChEBI" id="CHEBI:15740"/>
        <dbReference type="ChEBI" id="CHEBI:16526"/>
        <dbReference type="ChEBI" id="CHEBI:57540"/>
        <dbReference type="ChEBI" id="CHEBI:57945"/>
        <dbReference type="EC" id="1.17.1.9"/>
    </reaction>
</comment>
<dbReference type="PANTHER" id="PTHR42938">
    <property type="entry name" value="FORMATE DEHYDROGENASE 1"/>
    <property type="match status" value="1"/>
</dbReference>
<dbReference type="PROSITE" id="PS00065">
    <property type="entry name" value="D_2_HYDROXYACID_DH_1"/>
    <property type="match status" value="1"/>
</dbReference>
<evidence type="ECO:0000313" key="8">
    <source>
        <dbReference type="EMBL" id="LAC27309.1"/>
    </source>
</evidence>
<dbReference type="PANTHER" id="PTHR42938:SF9">
    <property type="entry name" value="FORMATE DEHYDROGENASE 1"/>
    <property type="match status" value="1"/>
</dbReference>
<dbReference type="NCBIfam" id="NF005750">
    <property type="entry name" value="PRK07574.1"/>
    <property type="match status" value="1"/>
</dbReference>
<dbReference type="GO" id="GO:0005737">
    <property type="term" value="C:cytoplasm"/>
    <property type="evidence" value="ECO:0007669"/>
    <property type="project" value="UniProtKB-SubCell"/>
</dbReference>
<dbReference type="HAMAP" id="MF_03210">
    <property type="entry name" value="Formate_dehydrogenase"/>
    <property type="match status" value="1"/>
</dbReference>
<feature type="binding site" evidence="5">
    <location>
        <position position="130"/>
    </location>
    <ligand>
        <name>substrate</name>
    </ligand>
</feature>
<sequence length="396" mass="43426">MSFLGRALRRVPLQRVPFHLRPCALPSFHSSRGFATNVKQKVVCALYDPPADANPAVLGSTTGELGIRKFLEDRGVEYIVTADKDGPNSVFAKEMKDATVVISQPFWPAYITADRIATAPNLKMAITAGVGSDHVDLQAACDNNITVIEVTGSNVVSVAEHVVMTMLILMRNFIPAYNKVITGKWDIADIASNTFDLEGKSIGTVAAGRIGYRVLQRLKPFNVDLHYTDYNRLSPEQEKELGATYHETVEDMVGHCDIITINCPLHPQTEHMFNTALLNKCKKGAYIVNTARGKIMVAEDLAAACESGQIRGYGGDVWFPQPAPVDHPWRSMPNHAMTPHVSGTSIDAQIRYAHGTEEILQRFFDGEEQRKEYLIADGGKIVSPAYSQGNTTGGSH</sequence>
<dbReference type="InterPro" id="IPR029752">
    <property type="entry name" value="D-isomer_DH_CS1"/>
</dbReference>
<evidence type="ECO:0000256" key="2">
    <source>
        <dbReference type="ARBA" id="ARBA00013128"/>
    </source>
</evidence>
<comment type="similarity">
    <text evidence="5">Belongs to the D-isomer specific 2-hydroxyacid dehydrogenase family. FDH subfamily.</text>
</comment>
<evidence type="ECO:0000256" key="5">
    <source>
        <dbReference type="HAMAP-Rule" id="MF_03210"/>
    </source>
</evidence>
<dbReference type="GO" id="GO:0008863">
    <property type="term" value="F:formate dehydrogenase (NAD+) activity"/>
    <property type="evidence" value="ECO:0007669"/>
    <property type="project" value="UniProtKB-UniRule"/>
</dbReference>
<comment type="subunit">
    <text evidence="5">Homodimer.</text>
</comment>
<dbReference type="InterPro" id="IPR033689">
    <property type="entry name" value="FDH_NAD-dep"/>
</dbReference>
<dbReference type="FunFam" id="3.40.50.720:FF:000057">
    <property type="entry name" value="Formate dehydrogenase"/>
    <property type="match status" value="1"/>
</dbReference>
<evidence type="ECO:0000259" key="6">
    <source>
        <dbReference type="Pfam" id="PF00389"/>
    </source>
</evidence>
<dbReference type="Gene3D" id="3.40.50.720">
    <property type="entry name" value="NAD(P)-binding Rossmann-like Domain"/>
    <property type="match status" value="2"/>
</dbReference>
<dbReference type="PROSITE" id="PS00671">
    <property type="entry name" value="D_2_HYDROXYACID_DH_3"/>
    <property type="match status" value="1"/>
</dbReference>
<name>A0A6A7G9V6_9CRUS</name>
<feature type="domain" description="D-isomer specific 2-hydroxyacid dehydrogenase NAD-binding" evidence="7">
    <location>
        <begin position="163"/>
        <end position="342"/>
    </location>
</feature>
<dbReference type="AlphaFoldDB" id="A0A6A7G9V6"/>
<feature type="binding site" evidence="5">
    <location>
        <position position="154"/>
    </location>
    <ligand>
        <name>substrate</name>
    </ligand>
</feature>
<dbReference type="PROSITE" id="PS00670">
    <property type="entry name" value="D_2_HYDROXYACID_DH_2"/>
    <property type="match status" value="1"/>
</dbReference>
<organism evidence="8">
    <name type="scientific">Hirondellea gigas</name>
    <dbReference type="NCBI Taxonomy" id="1518452"/>
    <lineage>
        <taxon>Eukaryota</taxon>
        <taxon>Metazoa</taxon>
        <taxon>Ecdysozoa</taxon>
        <taxon>Arthropoda</taxon>
        <taxon>Crustacea</taxon>
        <taxon>Multicrustacea</taxon>
        <taxon>Malacostraca</taxon>
        <taxon>Eumalacostraca</taxon>
        <taxon>Peracarida</taxon>
        <taxon>Amphipoda</taxon>
        <taxon>Amphilochidea</taxon>
        <taxon>Lysianassida</taxon>
        <taxon>Lysianassidira</taxon>
        <taxon>Lysianassoidea</taxon>
        <taxon>Lysianassidae</taxon>
        <taxon>Hirondellea</taxon>
    </lineage>
</organism>
<feature type="binding site" evidence="5">
    <location>
        <position position="316"/>
    </location>
    <ligand>
        <name>NAD(+)</name>
        <dbReference type="ChEBI" id="CHEBI:57540"/>
    </ligand>
</feature>
<evidence type="ECO:0000256" key="3">
    <source>
        <dbReference type="ARBA" id="ARBA00023002"/>
    </source>
</evidence>
<dbReference type="SUPFAM" id="SSF51735">
    <property type="entry name" value="NAD(P)-binding Rossmann-fold domains"/>
    <property type="match status" value="1"/>
</dbReference>
<feature type="binding site" evidence="5">
    <location>
        <begin position="209"/>
        <end position="210"/>
    </location>
    <ligand>
        <name>NAD(+)</name>
        <dbReference type="ChEBI" id="CHEBI:57540"/>
    </ligand>
</feature>
<dbReference type="InterPro" id="IPR006139">
    <property type="entry name" value="D-isomer_2_OHA_DH_cat_dom"/>
</dbReference>
<evidence type="ECO:0000256" key="4">
    <source>
        <dbReference type="ARBA" id="ARBA00023027"/>
    </source>
</evidence>
<accession>A0A6A7G9V6</accession>
<keyword evidence="4 5" id="KW-0520">NAD</keyword>
<feature type="binding site" evidence="5">
    <location>
        <begin position="264"/>
        <end position="268"/>
    </location>
    <ligand>
        <name>NAD(+)</name>
        <dbReference type="ChEBI" id="CHEBI:57540"/>
    </ligand>
</feature>
<dbReference type="EMBL" id="IACT01008197">
    <property type="protein sequence ID" value="LAC27309.1"/>
    <property type="molecule type" value="mRNA"/>
</dbReference>
<dbReference type="GO" id="GO:0051287">
    <property type="term" value="F:NAD binding"/>
    <property type="evidence" value="ECO:0007669"/>
    <property type="project" value="InterPro"/>
</dbReference>
<dbReference type="SUPFAM" id="SSF52283">
    <property type="entry name" value="Formate/glycerate dehydrogenase catalytic domain-like"/>
    <property type="match status" value="1"/>
</dbReference>
<comment type="function">
    <text evidence="5">Catalyzes the NAD(+)-dependent oxidation of formate to carbon dioxide. Formate oxidation is the final step in the methanol oxidation pathway in methylotrophic microorganisms. Has a role in the detoxification of exogenous formate in non-methylotrophic organisms.</text>
</comment>
<comment type="caution">
    <text evidence="5">Lacks conserved residue(s) required for the propagation of feature annotation.</text>
</comment>
<feature type="domain" description="D-isomer specific 2-hydroxyacid dehydrogenase catalytic" evidence="6">
    <location>
        <begin position="68"/>
        <end position="369"/>
    </location>
</feature>
<dbReference type="Pfam" id="PF02826">
    <property type="entry name" value="2-Hacid_dh_C"/>
    <property type="match status" value="1"/>
</dbReference>
<feature type="site" description="Important for catalytic activity" evidence="5">
    <location>
        <position position="292"/>
    </location>
</feature>
<evidence type="ECO:0000256" key="1">
    <source>
        <dbReference type="ARBA" id="ARBA00000455"/>
    </source>
</evidence>
<feature type="binding site" evidence="5">
    <location>
        <position position="290"/>
    </location>
    <ligand>
        <name>NAD(+)</name>
        <dbReference type="ChEBI" id="CHEBI:57540"/>
    </ligand>
</feature>
<dbReference type="InterPro" id="IPR006140">
    <property type="entry name" value="D-isomer_DH_NAD-bd"/>
</dbReference>
<comment type="subcellular location">
    <subcellularLocation>
        <location evidence="5">Cytoplasm</location>
    </subcellularLocation>
</comment>